<comment type="caution">
    <text evidence="1">The sequence shown here is derived from an EMBL/GenBank/DDBJ whole genome shotgun (WGS) entry which is preliminary data.</text>
</comment>
<accession>A0A2A9PF53</accession>
<dbReference type="EMBL" id="LAZP02000184">
    <property type="protein sequence ID" value="PFH59641.1"/>
    <property type="molecule type" value="Genomic_DNA"/>
</dbReference>
<dbReference type="AlphaFoldDB" id="A0A2A9PF53"/>
<reference evidence="1 2" key="2">
    <citation type="journal article" date="2017" name="Sci. Rep.">
        <title>Ant-infecting Ophiocordyceps genomes reveal a high diversity of potential behavioral manipulation genes and a possible major role for enterotoxins.</title>
        <authorList>
            <person name="de Bekker C."/>
            <person name="Ohm R.A."/>
            <person name="Evans H.C."/>
            <person name="Brachmann A."/>
            <person name="Hughes D.P."/>
        </authorList>
    </citation>
    <scope>NUCLEOTIDE SEQUENCE [LARGE SCALE GENOMIC DNA]</scope>
    <source>
        <strain evidence="1 2">SC16a</strain>
    </source>
</reference>
<reference evidence="1 2" key="1">
    <citation type="journal article" date="2015" name="BMC Genomics">
        <title>Gene expression during zombie ant biting behavior reflects the complexity underlying fungal parasitic behavioral manipulation.</title>
        <authorList>
            <person name="de Bekker C."/>
            <person name="Ohm R.A."/>
            <person name="Loreto R.G."/>
            <person name="Sebastian A."/>
            <person name="Albert I."/>
            <person name="Merrow M."/>
            <person name="Brachmann A."/>
            <person name="Hughes D.P."/>
        </authorList>
    </citation>
    <scope>NUCLEOTIDE SEQUENCE [LARGE SCALE GENOMIC DNA]</scope>
    <source>
        <strain evidence="1 2">SC16a</strain>
    </source>
</reference>
<dbReference type="Proteomes" id="UP000037136">
    <property type="component" value="Unassembled WGS sequence"/>
</dbReference>
<keyword evidence="2" id="KW-1185">Reference proteome</keyword>
<dbReference type="SUPFAM" id="SSF55729">
    <property type="entry name" value="Acyl-CoA N-acyltransferases (Nat)"/>
    <property type="match status" value="1"/>
</dbReference>
<organism evidence="1 2">
    <name type="scientific">Ophiocordyceps unilateralis</name>
    <name type="common">Zombie-ant fungus</name>
    <name type="synonym">Torrubia unilateralis</name>
    <dbReference type="NCBI Taxonomy" id="268505"/>
    <lineage>
        <taxon>Eukaryota</taxon>
        <taxon>Fungi</taxon>
        <taxon>Dikarya</taxon>
        <taxon>Ascomycota</taxon>
        <taxon>Pezizomycotina</taxon>
        <taxon>Sordariomycetes</taxon>
        <taxon>Hypocreomycetidae</taxon>
        <taxon>Hypocreales</taxon>
        <taxon>Ophiocordycipitaceae</taxon>
        <taxon>Ophiocordyceps</taxon>
    </lineage>
</organism>
<dbReference type="Gene3D" id="3.40.630.30">
    <property type="match status" value="1"/>
</dbReference>
<sequence length="263" mass="29527">MDPDAPLVAMLEPCKLEGFRPGAPRHQQPASVPTLFVDAMDVRQRVFVQEQKVPVENEFDADDSRSCHWVVYSRFDHHKHGGQEMLPVGTIRLVPFPHEPHPEVNGRYWNGVLEGPEETSAQVQMASGSPKVDRSTSFHDGKEPYVKLGRLAVVREFRGKGLAGLLVGSALRWIMANPSFFDSTLSLQRADGLAEARPLDAPKWNGLVCAHAQQQAAGAWTKWGFQVDEVMGNWWEEGIPHVGMFQRLQMEIDEARDSRLWPA</sequence>
<proteinExistence type="predicted"/>
<evidence type="ECO:0000313" key="2">
    <source>
        <dbReference type="Proteomes" id="UP000037136"/>
    </source>
</evidence>
<dbReference type="STRING" id="268505.A0A2A9PF53"/>
<protein>
    <submittedName>
        <fullName evidence="1">Uncharacterized protein</fullName>
    </submittedName>
</protein>
<evidence type="ECO:0000313" key="1">
    <source>
        <dbReference type="EMBL" id="PFH59641.1"/>
    </source>
</evidence>
<dbReference type="OrthoDB" id="329272at2759"/>
<dbReference type="GO" id="GO:0006048">
    <property type="term" value="P:UDP-N-acetylglucosamine biosynthetic process"/>
    <property type="evidence" value="ECO:0007669"/>
    <property type="project" value="UniProtKB-UniPathway"/>
</dbReference>
<dbReference type="UniPathway" id="UPA00113">
    <property type="reaction ID" value="UER00529"/>
</dbReference>
<dbReference type="InterPro" id="IPR016181">
    <property type="entry name" value="Acyl_CoA_acyltransferase"/>
</dbReference>
<name>A0A2A9PF53_OPHUN</name>
<gene>
    <name evidence="1" type="ORF">XA68_12077</name>
</gene>
<dbReference type="CDD" id="cd04301">
    <property type="entry name" value="NAT_SF"/>
    <property type="match status" value="1"/>
</dbReference>